<dbReference type="GO" id="GO:0008199">
    <property type="term" value="F:ferric iron binding"/>
    <property type="evidence" value="ECO:0007669"/>
    <property type="project" value="InterPro"/>
</dbReference>
<accession>I3D2T7</accession>
<name>I3D2T7_9ARCH</name>
<dbReference type="InterPro" id="IPR009078">
    <property type="entry name" value="Ferritin-like_SF"/>
</dbReference>
<organism evidence="4 5">
    <name type="scientific">Candidatus Nitrosopumilus salarius BD31</name>
    <dbReference type="NCBI Taxonomy" id="859350"/>
    <lineage>
        <taxon>Archaea</taxon>
        <taxon>Nitrososphaerota</taxon>
        <taxon>Nitrososphaeria</taxon>
        <taxon>Nitrosopumilales</taxon>
        <taxon>Nitrosopumilaceae</taxon>
        <taxon>Nitrosopumilus</taxon>
    </lineage>
</organism>
<protein>
    <submittedName>
        <fullName evidence="4">DNA protection during starvation protein 2</fullName>
    </submittedName>
</protein>
<comment type="caution">
    <text evidence="4">The sequence shown here is derived from an EMBL/GenBank/DDBJ whole genome shotgun (WGS) entry which is preliminary data.</text>
</comment>
<dbReference type="RefSeq" id="WP_008299516.1">
    <property type="nucleotide sequence ID" value="NZ_AEXL02000090.1"/>
</dbReference>
<dbReference type="PANTHER" id="PTHR42932">
    <property type="entry name" value="GENERAL STRESS PROTEIN 20U"/>
    <property type="match status" value="1"/>
</dbReference>
<dbReference type="SUPFAM" id="SSF47240">
    <property type="entry name" value="Ferritin-like"/>
    <property type="match status" value="1"/>
</dbReference>
<feature type="domain" description="Ferritin/DPS" evidence="3">
    <location>
        <begin position="17"/>
        <end position="156"/>
    </location>
</feature>
<dbReference type="EMBL" id="AEXL02000090">
    <property type="protein sequence ID" value="EIJ66030.1"/>
    <property type="molecule type" value="Genomic_DNA"/>
</dbReference>
<evidence type="ECO:0000259" key="3">
    <source>
        <dbReference type="Pfam" id="PF00210"/>
    </source>
</evidence>
<dbReference type="OrthoDB" id="8265at2157"/>
<dbReference type="InterPro" id="IPR002177">
    <property type="entry name" value="DPS_DNA-bd"/>
</dbReference>
<evidence type="ECO:0000256" key="1">
    <source>
        <dbReference type="ARBA" id="ARBA00009497"/>
    </source>
</evidence>
<dbReference type="Pfam" id="PF00210">
    <property type="entry name" value="Ferritin"/>
    <property type="match status" value="1"/>
</dbReference>
<dbReference type="PROSITE" id="PS00818">
    <property type="entry name" value="DPS_1"/>
    <property type="match status" value="1"/>
</dbReference>
<evidence type="ECO:0000313" key="5">
    <source>
        <dbReference type="Proteomes" id="UP000003423"/>
    </source>
</evidence>
<dbReference type="CDD" id="cd01043">
    <property type="entry name" value="DPS"/>
    <property type="match status" value="1"/>
</dbReference>
<dbReference type="PATRIC" id="fig|859350.6.peg.1043"/>
<dbReference type="GO" id="GO:0016722">
    <property type="term" value="F:oxidoreductase activity, acting on metal ions"/>
    <property type="evidence" value="ECO:0007669"/>
    <property type="project" value="InterPro"/>
</dbReference>
<sequence length="156" mass="18008">METNIGIPHDNAKNIVDILNRLLADEYILYTKTRNYHWNVTGIQFNDLHKFFESQYVELDAIIDEVAERGRSLGGKTKATLSEFIKNSRLKEQPDTFPEAPTMLRNLLLDHDSVIQALRQDLETCTKLGDAGTSDFLTGLMEQHEKMAWMFRSFLE</sequence>
<dbReference type="InterPro" id="IPR008331">
    <property type="entry name" value="Ferritin_DPS_dom"/>
</dbReference>
<dbReference type="Proteomes" id="UP000003423">
    <property type="component" value="Unassembled WGS sequence"/>
</dbReference>
<dbReference type="InterPro" id="IPR023188">
    <property type="entry name" value="DPS_DNA-bd_CS"/>
</dbReference>
<dbReference type="PRINTS" id="PR01346">
    <property type="entry name" value="HELNAPAPROT"/>
</dbReference>
<keyword evidence="5" id="KW-1185">Reference proteome</keyword>
<dbReference type="Gene3D" id="1.20.1260.10">
    <property type="match status" value="1"/>
</dbReference>
<proteinExistence type="inferred from homology"/>
<reference evidence="4 5" key="1">
    <citation type="journal article" date="2012" name="J. Bacteriol.">
        <title>Genome sequence of "Candidatus Nitrosopumilus salaria" BD31, an ammonia-oxidizing archaeon from the San Francisco Bay estuary.</title>
        <authorList>
            <person name="Mosier A.C."/>
            <person name="Allen E.E."/>
            <person name="Kim M."/>
            <person name="Ferriera S."/>
            <person name="Francis C.A."/>
        </authorList>
    </citation>
    <scope>NUCLEOTIDE SEQUENCE [LARGE SCALE GENOMIC DNA]</scope>
    <source>
        <strain evidence="4 5">BD31</strain>
    </source>
</reference>
<dbReference type="AlphaFoldDB" id="I3D2T7"/>
<dbReference type="PANTHER" id="PTHR42932:SF3">
    <property type="entry name" value="DNA PROTECTION DURING STARVATION PROTEIN"/>
    <property type="match status" value="1"/>
</dbReference>
<dbReference type="InterPro" id="IPR012347">
    <property type="entry name" value="Ferritin-like"/>
</dbReference>
<comment type="similarity">
    <text evidence="1 2">Belongs to the Dps family.</text>
</comment>
<dbReference type="PIRSF" id="PIRSF005900">
    <property type="entry name" value="Dps"/>
    <property type="match status" value="1"/>
</dbReference>
<evidence type="ECO:0000313" key="4">
    <source>
        <dbReference type="EMBL" id="EIJ66030.1"/>
    </source>
</evidence>
<gene>
    <name evidence="4" type="ORF">BD31_I0115</name>
</gene>
<evidence type="ECO:0000256" key="2">
    <source>
        <dbReference type="RuleBase" id="RU003875"/>
    </source>
</evidence>